<feature type="compositionally biased region" description="Polar residues" evidence="1">
    <location>
        <begin position="13"/>
        <end position="25"/>
    </location>
</feature>
<protein>
    <submittedName>
        <fullName evidence="2">DUF3348 domain-containing protein</fullName>
    </submittedName>
</protein>
<feature type="region of interest" description="Disordered" evidence="1">
    <location>
        <begin position="1"/>
        <end position="25"/>
    </location>
</feature>
<organism evidence="2 3">
    <name type="scientific">Aquabacterium olei</name>
    <dbReference type="NCBI Taxonomy" id="1296669"/>
    <lineage>
        <taxon>Bacteria</taxon>
        <taxon>Pseudomonadati</taxon>
        <taxon>Pseudomonadota</taxon>
        <taxon>Betaproteobacteria</taxon>
        <taxon>Burkholderiales</taxon>
        <taxon>Aquabacterium</taxon>
    </lineage>
</organism>
<name>A0A2U8FY98_9BURK</name>
<keyword evidence="2" id="KW-0614">Plasmid</keyword>
<dbReference type="AlphaFoldDB" id="A0A2U8FY98"/>
<evidence type="ECO:0000313" key="2">
    <source>
        <dbReference type="EMBL" id="AWI55404.1"/>
    </source>
</evidence>
<keyword evidence="3" id="KW-1185">Reference proteome</keyword>
<accession>A0A2U8FY98</accession>
<dbReference type="Pfam" id="PF11828">
    <property type="entry name" value="DUF3348"/>
    <property type="match status" value="1"/>
</dbReference>
<reference evidence="2 3" key="1">
    <citation type="submission" date="2018-05" db="EMBL/GenBank/DDBJ databases">
        <title>complete genome sequence of Aquabacterium olei NBRC 110486.</title>
        <authorList>
            <person name="Tang B."/>
            <person name="Chang J."/>
            <person name="Zhang L."/>
            <person name="Yang H."/>
        </authorList>
    </citation>
    <scope>NUCLEOTIDE SEQUENCE [LARGE SCALE GENOMIC DNA]</scope>
    <source>
        <strain evidence="2 3">NBRC 110486</strain>
        <plasmid evidence="3">ptb101</plasmid>
    </source>
</reference>
<evidence type="ECO:0000256" key="1">
    <source>
        <dbReference type="SAM" id="MobiDB-lite"/>
    </source>
</evidence>
<dbReference type="EMBL" id="CP029211">
    <property type="protein sequence ID" value="AWI55404.1"/>
    <property type="molecule type" value="Genomic_DNA"/>
</dbReference>
<evidence type="ECO:0000313" key="3">
    <source>
        <dbReference type="Proteomes" id="UP000244892"/>
    </source>
</evidence>
<dbReference type="Proteomes" id="UP000244892">
    <property type="component" value="Plasmid pTB101"/>
</dbReference>
<geneLocation type="plasmid" evidence="3">
    <name>ptb101</name>
</geneLocation>
<gene>
    <name evidence="2" type="ORF">DEH84_17575</name>
</gene>
<dbReference type="InterPro" id="IPR021783">
    <property type="entry name" value="DUF3348"/>
</dbReference>
<proteinExistence type="predicted"/>
<dbReference type="KEGG" id="aon:DEH84_17575"/>
<sequence>MAMASSRIPHQLQGPSAVTGTDSTPLRQHVGQSRLLRLLQEWARVEAESSRLDVAERLSGWLGAMDTVTLDGALQSIEAYPAQTRKAGEPLDAGALSQRLHRVTLEMSAGLTPAVPASSPLPPRGARAAEPPAPAPDEVKVTYAPYYQRYLDLQKRMDQQVAALRAELRQALTRGSPGLRQLVALDSVMEQMLGPRAQKLLASVPVFLERRFAYWRQAQERAPQPPERWHQPGGWIHAFEHDMKEMLLAELHLRLRPLQGLVEAAQNEQQKRT</sequence>
<feature type="region of interest" description="Disordered" evidence="1">
    <location>
        <begin position="111"/>
        <end position="135"/>
    </location>
</feature>